<keyword evidence="4" id="KW-1185">Reference proteome</keyword>
<feature type="compositionally biased region" description="Basic and acidic residues" evidence="1">
    <location>
        <begin position="222"/>
        <end position="240"/>
    </location>
</feature>
<organism evidence="3 4">
    <name type="scientific">Faecalicatena faecalis</name>
    <dbReference type="NCBI Taxonomy" id="2726362"/>
    <lineage>
        <taxon>Bacteria</taxon>
        <taxon>Bacillati</taxon>
        <taxon>Bacillota</taxon>
        <taxon>Clostridia</taxon>
        <taxon>Lachnospirales</taxon>
        <taxon>Lachnospiraceae</taxon>
        <taxon>Faecalicatena</taxon>
    </lineage>
</organism>
<evidence type="ECO:0000313" key="4">
    <source>
        <dbReference type="Proteomes" id="UP000723714"/>
    </source>
</evidence>
<name>A0ABS6D339_9FIRM</name>
<dbReference type="EMBL" id="JABACJ020000006">
    <property type="protein sequence ID" value="MBU3875911.1"/>
    <property type="molecule type" value="Genomic_DNA"/>
</dbReference>
<evidence type="ECO:0000259" key="2">
    <source>
        <dbReference type="Pfam" id="PF19623"/>
    </source>
</evidence>
<evidence type="ECO:0000313" key="3">
    <source>
        <dbReference type="EMBL" id="MBU3875911.1"/>
    </source>
</evidence>
<feature type="compositionally biased region" description="Acidic residues" evidence="1">
    <location>
        <begin position="201"/>
        <end position="215"/>
    </location>
</feature>
<dbReference type="Pfam" id="PF19623">
    <property type="entry name" value="DUF6128"/>
    <property type="match status" value="1"/>
</dbReference>
<reference evidence="3 4" key="1">
    <citation type="submission" date="2021-06" db="EMBL/GenBank/DDBJ databases">
        <title>Faecalicatena sp. nov. isolated from porcine feces.</title>
        <authorList>
            <person name="Oh B.S."/>
            <person name="Lee J.H."/>
        </authorList>
    </citation>
    <scope>NUCLEOTIDE SEQUENCE [LARGE SCALE GENOMIC DNA]</scope>
    <source>
        <strain evidence="3 4">AGMB00832</strain>
    </source>
</reference>
<gene>
    <name evidence="3" type="ORF">HGO97_008800</name>
</gene>
<sequence length="354" mass="40793">MNKRQDQRCIMNPGICYLYEYKNDQKLRNVGFMKVTPHYHSCILQINARGVPVKNGDTVSLLAFYENESESIAKPLEKLSCGEKSIYARLSLTDSEYPGGKILDDLNGFLLRTESGQYYGAFSDNIPFDTDKVKIWEDRPTAEATEASILEPVKEPEAVEESMSVMEAESINVFPGELEETDPLETQKDVEGISENATVPNEEEAETLTETEYIENDNVPEPPERFQELWEEDAKSRTEEPYSSDEVPNQPDEPHETVRKIQRSDLSVLPRKSWNLANNSFLMHGYHNYNHLLLVEEDGHFWLGVPGIYAPREARAAELFGFPQFTQTYTNQLELDEEERDESEKFGYWCRYIR</sequence>
<dbReference type="Proteomes" id="UP000723714">
    <property type="component" value="Unassembled WGS sequence"/>
</dbReference>
<comment type="caution">
    <text evidence="3">The sequence shown here is derived from an EMBL/GenBank/DDBJ whole genome shotgun (WGS) entry which is preliminary data.</text>
</comment>
<proteinExistence type="predicted"/>
<feature type="region of interest" description="Disordered" evidence="1">
    <location>
        <begin position="191"/>
        <end position="257"/>
    </location>
</feature>
<protein>
    <recommendedName>
        <fullName evidence="2">DUF6128 domain-containing protein</fullName>
    </recommendedName>
</protein>
<dbReference type="InterPro" id="IPR046131">
    <property type="entry name" value="DUF6128"/>
</dbReference>
<evidence type="ECO:0000256" key="1">
    <source>
        <dbReference type="SAM" id="MobiDB-lite"/>
    </source>
</evidence>
<feature type="domain" description="DUF6128" evidence="2">
    <location>
        <begin position="259"/>
        <end position="327"/>
    </location>
</feature>
<accession>A0ABS6D339</accession>